<evidence type="ECO:0000256" key="1">
    <source>
        <dbReference type="ARBA" id="ARBA00004141"/>
    </source>
</evidence>
<accession>A0AAP0C1E9</accession>
<feature type="transmembrane region" description="Helical" evidence="9">
    <location>
        <begin position="327"/>
        <end position="346"/>
    </location>
</feature>
<dbReference type="Proteomes" id="UP001418222">
    <property type="component" value="Unassembled WGS sequence"/>
</dbReference>
<comment type="similarity">
    <text evidence="7">Belongs to the amino acid/polyamine transporter 2 family. Amino acid/auxin permease (AAAP) (TC 2.A.18.5) subfamily.</text>
</comment>
<feature type="transmembrane region" description="Helical" evidence="9">
    <location>
        <begin position="402"/>
        <end position="422"/>
    </location>
</feature>
<feature type="transmembrane region" description="Helical" evidence="9">
    <location>
        <begin position="499"/>
        <end position="518"/>
    </location>
</feature>
<feature type="transmembrane region" description="Helical" evidence="9">
    <location>
        <begin position="256"/>
        <end position="276"/>
    </location>
</feature>
<keyword evidence="4" id="KW-0029">Amino-acid transport</keyword>
<feature type="transmembrane region" description="Helical" evidence="9">
    <location>
        <begin position="358"/>
        <end position="382"/>
    </location>
</feature>
<protein>
    <recommendedName>
        <fullName evidence="10">Amino acid transporter transmembrane domain-containing protein</fullName>
    </recommendedName>
</protein>
<feature type="transmembrane region" description="Helical" evidence="9">
    <location>
        <begin position="283"/>
        <end position="307"/>
    </location>
</feature>
<reference evidence="11 12" key="1">
    <citation type="journal article" date="2022" name="Nat. Plants">
        <title>Genomes of leafy and leafless Platanthera orchids illuminate the evolution of mycoheterotrophy.</title>
        <authorList>
            <person name="Li M.H."/>
            <person name="Liu K.W."/>
            <person name="Li Z."/>
            <person name="Lu H.C."/>
            <person name="Ye Q.L."/>
            <person name="Zhang D."/>
            <person name="Wang J.Y."/>
            <person name="Li Y.F."/>
            <person name="Zhong Z.M."/>
            <person name="Liu X."/>
            <person name="Yu X."/>
            <person name="Liu D.K."/>
            <person name="Tu X.D."/>
            <person name="Liu B."/>
            <person name="Hao Y."/>
            <person name="Liao X.Y."/>
            <person name="Jiang Y.T."/>
            <person name="Sun W.H."/>
            <person name="Chen J."/>
            <person name="Chen Y.Q."/>
            <person name="Ai Y."/>
            <person name="Zhai J.W."/>
            <person name="Wu S.S."/>
            <person name="Zhou Z."/>
            <person name="Hsiao Y.Y."/>
            <person name="Wu W.L."/>
            <person name="Chen Y.Y."/>
            <person name="Lin Y.F."/>
            <person name="Hsu J.L."/>
            <person name="Li C.Y."/>
            <person name="Wang Z.W."/>
            <person name="Zhao X."/>
            <person name="Zhong W.Y."/>
            <person name="Ma X.K."/>
            <person name="Ma L."/>
            <person name="Huang J."/>
            <person name="Chen G.Z."/>
            <person name="Huang M.Z."/>
            <person name="Huang L."/>
            <person name="Peng D.H."/>
            <person name="Luo Y.B."/>
            <person name="Zou S.Q."/>
            <person name="Chen S.P."/>
            <person name="Lan S."/>
            <person name="Tsai W.C."/>
            <person name="Van de Peer Y."/>
            <person name="Liu Z.J."/>
        </authorList>
    </citation>
    <scope>NUCLEOTIDE SEQUENCE [LARGE SCALE GENOMIC DNA]</scope>
    <source>
        <strain evidence="11">Lor287</strain>
    </source>
</reference>
<comment type="subcellular location">
    <subcellularLocation>
        <location evidence="1">Membrane</location>
        <topology evidence="1">Multi-pass membrane protein</topology>
    </subcellularLocation>
</comment>
<evidence type="ECO:0000256" key="2">
    <source>
        <dbReference type="ARBA" id="ARBA00022448"/>
    </source>
</evidence>
<dbReference type="GO" id="GO:0006865">
    <property type="term" value="P:amino acid transport"/>
    <property type="evidence" value="ECO:0007669"/>
    <property type="project" value="UniProtKB-KW"/>
</dbReference>
<keyword evidence="5 9" id="KW-1133">Transmembrane helix</keyword>
<feature type="region of interest" description="Disordered" evidence="8">
    <location>
        <begin position="1"/>
        <end position="37"/>
    </location>
</feature>
<evidence type="ECO:0000256" key="9">
    <source>
        <dbReference type="SAM" id="Phobius"/>
    </source>
</evidence>
<feature type="compositionally biased region" description="Low complexity" evidence="8">
    <location>
        <begin position="26"/>
        <end position="36"/>
    </location>
</feature>
<dbReference type="EMBL" id="JBBWWQ010000002">
    <property type="protein sequence ID" value="KAK8954927.1"/>
    <property type="molecule type" value="Genomic_DNA"/>
</dbReference>
<evidence type="ECO:0000256" key="5">
    <source>
        <dbReference type="ARBA" id="ARBA00022989"/>
    </source>
</evidence>
<evidence type="ECO:0000259" key="10">
    <source>
        <dbReference type="Pfam" id="PF01490"/>
    </source>
</evidence>
<keyword evidence="6 9" id="KW-0472">Membrane</keyword>
<evidence type="ECO:0000256" key="6">
    <source>
        <dbReference type="ARBA" id="ARBA00023136"/>
    </source>
</evidence>
<evidence type="ECO:0000313" key="12">
    <source>
        <dbReference type="Proteomes" id="UP001418222"/>
    </source>
</evidence>
<dbReference type="AlphaFoldDB" id="A0AAP0C1E9"/>
<feature type="transmembrane region" description="Helical" evidence="9">
    <location>
        <begin position="170"/>
        <end position="194"/>
    </location>
</feature>
<feature type="domain" description="Amino acid transporter transmembrane" evidence="10">
    <location>
        <begin position="139"/>
        <end position="520"/>
    </location>
</feature>
<comment type="caution">
    <text evidence="11">The sequence shown here is derived from an EMBL/GenBank/DDBJ whole genome shotgun (WGS) entry which is preliminary data.</text>
</comment>
<keyword evidence="3 9" id="KW-0812">Transmembrane</keyword>
<evidence type="ECO:0000256" key="7">
    <source>
        <dbReference type="ARBA" id="ARBA00049662"/>
    </source>
</evidence>
<dbReference type="GO" id="GO:0016020">
    <property type="term" value="C:membrane"/>
    <property type="evidence" value="ECO:0007669"/>
    <property type="project" value="UniProtKB-SubCell"/>
</dbReference>
<feature type="transmembrane region" description="Helical" evidence="9">
    <location>
        <begin position="214"/>
        <end position="236"/>
    </location>
</feature>
<dbReference type="FunFam" id="1.20.1740.10:FF:000047">
    <property type="entry name" value="Amino acid transporter AVT1A"/>
    <property type="match status" value="1"/>
</dbReference>
<evidence type="ECO:0000256" key="4">
    <source>
        <dbReference type="ARBA" id="ARBA00022970"/>
    </source>
</evidence>
<feature type="transmembrane region" description="Helical" evidence="9">
    <location>
        <begin position="443"/>
        <end position="462"/>
    </location>
</feature>
<dbReference type="InterPro" id="IPR013057">
    <property type="entry name" value="AA_transpt_TM"/>
</dbReference>
<name>A0AAP0C1E9_9ASPA</name>
<sequence>MAEKDDELFMEEGVGGVDGDDHFDGETSGSSGSEVEQYGDLSSSFRSYQWPQSYRQSIDSYTIAASPSFGFFGRAPSIYSSLDLGTQSGHDLNLKTPLLSKSFSGKDGSDKSLKKPNNLTGSAVISSQLHFHGGLDSHGCSVTQTVFNGINVLAGVGILSTPYTIREAGWIGLAFLIVFAMICCYTGILLKYCFESKDGILSYPDIGEAAFGRYGRLFISIILYTELYSYCVEFIILEGDNLTRMFPGVTFDWGCIHLDSLHFFGLLTALIVFPTVCLRDLRVISYLSAGGVFATLLVSFSVVSVGATEGIGYHQTGEVVRWNGVPFALGIYGFCYSGHAVFPNIYNSMADRTKFNRALIICFCLCTAIYGSFAVIGYLMFGESTFSQITLNLPKNAVASKVALWTTVINPFTKYALLLNPLAKSIEEVLPPGISNGLWYSMLLRTALVFSTVCVAFLVPFFGLMMSLIGSLFSILVAIIVPTLCFLKISRNRVTNWQVAAGVVIVVAGTIIAVFGTYSSVSKIVRSY</sequence>
<keyword evidence="12" id="KW-1185">Reference proteome</keyword>
<organism evidence="11 12">
    <name type="scientific">Platanthera zijinensis</name>
    <dbReference type="NCBI Taxonomy" id="2320716"/>
    <lineage>
        <taxon>Eukaryota</taxon>
        <taxon>Viridiplantae</taxon>
        <taxon>Streptophyta</taxon>
        <taxon>Embryophyta</taxon>
        <taxon>Tracheophyta</taxon>
        <taxon>Spermatophyta</taxon>
        <taxon>Magnoliopsida</taxon>
        <taxon>Liliopsida</taxon>
        <taxon>Asparagales</taxon>
        <taxon>Orchidaceae</taxon>
        <taxon>Orchidoideae</taxon>
        <taxon>Orchideae</taxon>
        <taxon>Orchidinae</taxon>
        <taxon>Platanthera</taxon>
    </lineage>
</organism>
<evidence type="ECO:0000313" key="11">
    <source>
        <dbReference type="EMBL" id="KAK8954927.1"/>
    </source>
</evidence>
<evidence type="ECO:0000256" key="3">
    <source>
        <dbReference type="ARBA" id="ARBA00022692"/>
    </source>
</evidence>
<gene>
    <name evidence="11" type="ORF">KSP39_PZI002209</name>
</gene>
<proteinExistence type="inferred from homology"/>
<evidence type="ECO:0000256" key="8">
    <source>
        <dbReference type="SAM" id="MobiDB-lite"/>
    </source>
</evidence>
<feature type="compositionally biased region" description="Acidic residues" evidence="8">
    <location>
        <begin position="1"/>
        <end position="10"/>
    </location>
</feature>
<dbReference type="PANTHER" id="PTHR48017">
    <property type="entry name" value="OS05G0424000 PROTEIN-RELATED"/>
    <property type="match status" value="1"/>
</dbReference>
<dbReference type="Pfam" id="PF01490">
    <property type="entry name" value="Aa_trans"/>
    <property type="match status" value="1"/>
</dbReference>
<feature type="transmembrane region" description="Helical" evidence="9">
    <location>
        <begin position="468"/>
        <end position="487"/>
    </location>
</feature>
<keyword evidence="2" id="KW-0813">Transport</keyword>